<dbReference type="Proteomes" id="UP000004835">
    <property type="component" value="Unassembled WGS sequence"/>
</dbReference>
<evidence type="ECO:0000256" key="5">
    <source>
        <dbReference type="ARBA" id="ARBA00023139"/>
    </source>
</evidence>
<evidence type="ECO:0000256" key="2">
    <source>
        <dbReference type="ARBA" id="ARBA00008973"/>
    </source>
</evidence>
<feature type="transmembrane region" description="Helical" evidence="7">
    <location>
        <begin position="96"/>
        <end position="114"/>
    </location>
</feature>
<proteinExistence type="inferred from homology"/>
<protein>
    <submittedName>
        <fullName evidence="8">NLPA lipoprotein</fullName>
    </submittedName>
</protein>
<organism evidence="8 9">
    <name type="scientific">Enterococcus casseliflavus ATCC 12755</name>
    <dbReference type="NCBI Taxonomy" id="888066"/>
    <lineage>
        <taxon>Bacteria</taxon>
        <taxon>Bacillati</taxon>
        <taxon>Bacillota</taxon>
        <taxon>Bacilli</taxon>
        <taxon>Lactobacillales</taxon>
        <taxon>Enterococcaceae</taxon>
        <taxon>Enterococcus</taxon>
    </lineage>
</organism>
<keyword evidence="3" id="KW-0732">Signal</keyword>
<dbReference type="EMBL" id="AEWT01000010">
    <property type="protein sequence ID" value="EGC69832.1"/>
    <property type="molecule type" value="Genomic_DNA"/>
</dbReference>
<dbReference type="HOGENOM" id="CLU_067080_0_1_9"/>
<evidence type="ECO:0000256" key="1">
    <source>
        <dbReference type="ARBA" id="ARBA00004635"/>
    </source>
</evidence>
<name>F0EID2_ENTCA</name>
<comment type="caution">
    <text evidence="8">The sequence shown here is derived from an EMBL/GenBank/DDBJ whole genome shotgun (WGS) entry which is preliminary data.</text>
</comment>
<dbReference type="Gene3D" id="3.40.190.10">
    <property type="entry name" value="Periplasmic binding protein-like II"/>
    <property type="match status" value="2"/>
</dbReference>
<keyword evidence="5" id="KW-0564">Palmitate</keyword>
<dbReference type="GO" id="GO:0016020">
    <property type="term" value="C:membrane"/>
    <property type="evidence" value="ECO:0007669"/>
    <property type="project" value="UniProtKB-SubCell"/>
</dbReference>
<sequence>MIRRVSQFRLDQRARIGEKEHSRLTEDGLGAFGREQKQACSGIARYSKAVDKLIRLAACANELKVVPRTRLFRPFSMMEKGRFFIIKRGNKKMKQLKKGVVGLVAAAVLITLAACGNTSSTGDTQSGENSVNAVEEKVVGVAPGPYGDMVTEVISPLLEEKGYQLTTKVFNDYIQPNNALANGQIDANLFQHTAYLEKFSADNQLSITALQKVPTLGMGIYSKQLSSLDELADEATVSIANDASNLARTLQLLAANELITIADNIDETKATVNDIEGNPKNLTFKELDAAQLARSLDTVDLALVPGNFAWAASLDPADALALESLKEEYKNVFVVSSEEEDSDFAKAVTEVLESDAFKEAIAESPFSNFDQPKFWTE</sequence>
<evidence type="ECO:0000256" key="4">
    <source>
        <dbReference type="ARBA" id="ARBA00023136"/>
    </source>
</evidence>
<dbReference type="AlphaFoldDB" id="F0EID2"/>
<keyword evidence="7" id="KW-0812">Transmembrane</keyword>
<dbReference type="InterPro" id="IPR004872">
    <property type="entry name" value="Lipoprotein_NlpA"/>
</dbReference>
<reference evidence="8 9" key="1">
    <citation type="submission" date="2011-01" db="EMBL/GenBank/DDBJ databases">
        <authorList>
            <person name="Muzny D."/>
            <person name="Qin X."/>
            <person name="Deng J."/>
            <person name="Jiang H."/>
            <person name="Liu Y."/>
            <person name="Qu J."/>
            <person name="Song X.-Z."/>
            <person name="Zhang L."/>
            <person name="Thornton R."/>
            <person name="Coyle M."/>
            <person name="Francisco L."/>
            <person name="Jackson L."/>
            <person name="Javaid M."/>
            <person name="Korchina V."/>
            <person name="Kovar C."/>
            <person name="Mata R."/>
            <person name="Mathew T."/>
            <person name="Ngo R."/>
            <person name="Nguyen L."/>
            <person name="Nguyen N."/>
            <person name="Okwuonu G."/>
            <person name="Ongeri F."/>
            <person name="Pham C."/>
            <person name="Simmons D."/>
            <person name="Wilczek-Boney K."/>
            <person name="Hale W."/>
            <person name="Jakkamsetti A."/>
            <person name="Pham P."/>
            <person name="Ruth R."/>
            <person name="San Lucas F."/>
            <person name="Warren J."/>
            <person name="Zhang J."/>
            <person name="Zhao Z."/>
            <person name="Zhou C."/>
            <person name="Zhu D."/>
            <person name="Lee S."/>
            <person name="Bess C."/>
            <person name="Blankenburg K."/>
            <person name="Forbes L."/>
            <person name="Fu Q."/>
            <person name="Gubbala S."/>
            <person name="Hirani K."/>
            <person name="Jayaseelan J.C."/>
            <person name="Lara F."/>
            <person name="Munidasa M."/>
            <person name="Palculict T."/>
            <person name="Patil S."/>
            <person name="Pu L.-L."/>
            <person name="Saada N."/>
            <person name="Tang L."/>
            <person name="Weissenberger G."/>
            <person name="Zhu Y."/>
            <person name="Hemphill L."/>
            <person name="Shang Y."/>
            <person name="Youmans B."/>
            <person name="Ayvaz T."/>
            <person name="Ross M."/>
            <person name="Santibanez J."/>
            <person name="Aqrawi P."/>
            <person name="Gross S."/>
            <person name="Joshi V."/>
            <person name="Fowler G."/>
            <person name="Nazareth L."/>
            <person name="Reid J."/>
            <person name="Worley K."/>
            <person name="Petrosino J."/>
            <person name="Highlander S."/>
            <person name="Gibbs R."/>
        </authorList>
    </citation>
    <scope>NUCLEOTIDE SEQUENCE [LARGE SCALE GENOMIC DNA]</scope>
    <source>
        <strain evidence="8 9">ATCC 12755</strain>
    </source>
</reference>
<dbReference type="SUPFAM" id="SSF53850">
    <property type="entry name" value="Periplasmic binding protein-like II"/>
    <property type="match status" value="1"/>
</dbReference>
<evidence type="ECO:0000313" key="9">
    <source>
        <dbReference type="Proteomes" id="UP000004835"/>
    </source>
</evidence>
<comment type="similarity">
    <text evidence="2">Belongs to the NlpA lipoprotein family.</text>
</comment>
<comment type="subcellular location">
    <subcellularLocation>
        <location evidence="1">Membrane</location>
        <topology evidence="1">Lipid-anchor</topology>
    </subcellularLocation>
</comment>
<keyword evidence="7" id="KW-1133">Transmembrane helix</keyword>
<keyword evidence="4 7" id="KW-0472">Membrane</keyword>
<evidence type="ECO:0000256" key="6">
    <source>
        <dbReference type="ARBA" id="ARBA00023288"/>
    </source>
</evidence>
<keyword evidence="6 8" id="KW-0449">Lipoprotein</keyword>
<dbReference type="PANTHER" id="PTHR30429:SF0">
    <property type="entry name" value="METHIONINE-BINDING LIPOPROTEIN METQ"/>
    <property type="match status" value="1"/>
</dbReference>
<evidence type="ECO:0000256" key="7">
    <source>
        <dbReference type="SAM" id="Phobius"/>
    </source>
</evidence>
<dbReference type="Pfam" id="PF03180">
    <property type="entry name" value="Lipoprotein_9"/>
    <property type="match status" value="1"/>
</dbReference>
<dbReference type="PANTHER" id="PTHR30429">
    <property type="entry name" value="D-METHIONINE-BINDING LIPOPROTEIN METQ"/>
    <property type="match status" value="1"/>
</dbReference>
<evidence type="ECO:0000256" key="3">
    <source>
        <dbReference type="ARBA" id="ARBA00022729"/>
    </source>
</evidence>
<evidence type="ECO:0000313" key="8">
    <source>
        <dbReference type="EMBL" id="EGC69832.1"/>
    </source>
</evidence>
<accession>F0EID2</accession>
<gene>
    <name evidence="8" type="ORF">HMPREF9087_1220</name>
</gene>